<reference evidence="2 3" key="1">
    <citation type="journal article" date="2018" name="Evol. Lett.">
        <title>Horizontal gene cluster transfer increased hallucinogenic mushroom diversity.</title>
        <authorList>
            <person name="Reynolds H.T."/>
            <person name="Vijayakumar V."/>
            <person name="Gluck-Thaler E."/>
            <person name="Korotkin H.B."/>
            <person name="Matheny P.B."/>
            <person name="Slot J.C."/>
        </authorList>
    </citation>
    <scope>NUCLEOTIDE SEQUENCE [LARGE SCALE GENOMIC DNA]</scope>
    <source>
        <strain evidence="2 3">SRW20</strain>
    </source>
</reference>
<feature type="compositionally biased region" description="Low complexity" evidence="1">
    <location>
        <begin position="151"/>
        <end position="168"/>
    </location>
</feature>
<keyword evidence="3" id="KW-1185">Reference proteome</keyword>
<name>A0A409WAR1_9AGAR</name>
<feature type="compositionally biased region" description="Polar residues" evidence="1">
    <location>
        <begin position="169"/>
        <end position="186"/>
    </location>
</feature>
<gene>
    <name evidence="2" type="ORF">CVT26_012374</name>
</gene>
<sequence>MYQYKSGFEKDLINEQLHADNLTSFQPYPFPGRLVEIPYPLSEQGRPLSPRQLLEYCHSRRFELPSCFHGRPSKLVVKEASEHTDGYVTLECNVHNAESVPCPFFINLSALLRDDDDYMEFRLYSRRCEPPSPPRLREIFVLNDDQQYNSNISSSSESYSESDMSISDAESTTSTQFLPSTGNQKLSNGFASDDGADADGSEQGHSS</sequence>
<organism evidence="2 3">
    <name type="scientific">Gymnopilus dilepis</name>
    <dbReference type="NCBI Taxonomy" id="231916"/>
    <lineage>
        <taxon>Eukaryota</taxon>
        <taxon>Fungi</taxon>
        <taxon>Dikarya</taxon>
        <taxon>Basidiomycota</taxon>
        <taxon>Agaricomycotina</taxon>
        <taxon>Agaricomycetes</taxon>
        <taxon>Agaricomycetidae</taxon>
        <taxon>Agaricales</taxon>
        <taxon>Agaricineae</taxon>
        <taxon>Hymenogastraceae</taxon>
        <taxon>Gymnopilus</taxon>
    </lineage>
</organism>
<protein>
    <submittedName>
        <fullName evidence="2">Uncharacterized protein</fullName>
    </submittedName>
</protein>
<dbReference type="OrthoDB" id="3328849at2759"/>
<dbReference type="EMBL" id="NHYE01005248">
    <property type="protein sequence ID" value="PPQ75569.1"/>
    <property type="molecule type" value="Genomic_DNA"/>
</dbReference>
<comment type="caution">
    <text evidence="2">The sequence shown here is derived from an EMBL/GenBank/DDBJ whole genome shotgun (WGS) entry which is preliminary data.</text>
</comment>
<dbReference type="InParanoid" id="A0A409WAR1"/>
<dbReference type="Proteomes" id="UP000284706">
    <property type="component" value="Unassembled WGS sequence"/>
</dbReference>
<evidence type="ECO:0000256" key="1">
    <source>
        <dbReference type="SAM" id="MobiDB-lite"/>
    </source>
</evidence>
<feature type="region of interest" description="Disordered" evidence="1">
    <location>
        <begin position="151"/>
        <end position="207"/>
    </location>
</feature>
<evidence type="ECO:0000313" key="2">
    <source>
        <dbReference type="EMBL" id="PPQ75569.1"/>
    </source>
</evidence>
<proteinExistence type="predicted"/>
<accession>A0A409WAR1</accession>
<dbReference type="AlphaFoldDB" id="A0A409WAR1"/>
<evidence type="ECO:0000313" key="3">
    <source>
        <dbReference type="Proteomes" id="UP000284706"/>
    </source>
</evidence>